<name>A0A0J9XLQ3_BRUMA</name>
<organism evidence="2">
    <name type="scientific">Brugia malayi</name>
    <name type="common">Filarial nematode worm</name>
    <dbReference type="NCBI Taxonomy" id="6279"/>
    <lineage>
        <taxon>Eukaryota</taxon>
        <taxon>Metazoa</taxon>
        <taxon>Ecdysozoa</taxon>
        <taxon>Nematoda</taxon>
        <taxon>Chromadorea</taxon>
        <taxon>Rhabditida</taxon>
        <taxon>Spirurina</taxon>
        <taxon>Spiruromorpha</taxon>
        <taxon>Filarioidea</taxon>
        <taxon>Onchocercidae</taxon>
        <taxon>Brugia</taxon>
    </lineage>
</organism>
<sequence length="143" mass="15209">MRSSALPVLQESPRPQPQSLQPPPQPEAPQLPPVAPIYAKHSLATSNQETQTPIATIPIECSPSAELRADNKKSISKESIEPEQSPEKEKDAGTTNGKGGGEGREGGNSTVGIDEKGGRKDDGFDECPDLTPDILKNIINDNC</sequence>
<dbReference type="AlphaFoldDB" id="A0A0J9XLQ3"/>
<reference evidence="2" key="2">
    <citation type="submission" date="2012-12" db="EMBL/GenBank/DDBJ databases">
        <authorList>
            <person name="Gao Y.W."/>
            <person name="Fan S.T."/>
            <person name="Sun H.T."/>
            <person name="Wang Z."/>
            <person name="Gao X.L."/>
            <person name="Li Y.G."/>
            <person name="Wang T.C."/>
            <person name="Zhang K."/>
            <person name="Xu W.W."/>
            <person name="Yu Z.J."/>
            <person name="Xia X.Z."/>
        </authorList>
    </citation>
    <scope>NUCLEOTIDE SEQUENCE</scope>
    <source>
        <strain evidence="2">FR3</strain>
    </source>
</reference>
<dbReference type="EMBL" id="LN855175">
    <property type="protein sequence ID" value="CDP90596.1"/>
    <property type="molecule type" value="Genomic_DNA"/>
</dbReference>
<dbReference type="OMA" id="MECASQK"/>
<feature type="compositionally biased region" description="Basic and acidic residues" evidence="1">
    <location>
        <begin position="67"/>
        <end position="92"/>
    </location>
</feature>
<reference evidence="2" key="1">
    <citation type="journal article" date="2007" name="Science">
        <title>Draft genome of the filarial nematode parasite Brugia malayi.</title>
        <authorList>
            <person name="Ghedin E."/>
            <person name="Wang S."/>
            <person name="Spiro D."/>
            <person name="Caler E."/>
            <person name="Zhao Q."/>
            <person name="Crabtree J."/>
            <person name="Allen J.E."/>
            <person name="Delcher A.L."/>
            <person name="Guiliano D.B."/>
            <person name="Miranda-Saavedra D."/>
            <person name="Angiuoli S.V."/>
            <person name="Creasy T."/>
            <person name="Amedeo P."/>
            <person name="Haas B."/>
            <person name="El-Sayed N.M."/>
            <person name="Wortman J.R."/>
            <person name="Feldblyum T."/>
            <person name="Tallon L."/>
            <person name="Schatz M."/>
            <person name="Shumway M."/>
            <person name="Koo H."/>
            <person name="Salzberg S.L."/>
            <person name="Schobel S."/>
            <person name="Pertea M."/>
            <person name="Pop M."/>
            <person name="White O."/>
            <person name="Barton G.J."/>
            <person name="Carlow C.K."/>
            <person name="Crawford M.J."/>
            <person name="Daub J."/>
            <person name="Dimmic M.W."/>
            <person name="Estes C.F."/>
            <person name="Foster J.M."/>
            <person name="Ganatra M."/>
            <person name="Gregory W.F."/>
            <person name="Johnson N.M."/>
            <person name="Jin J."/>
            <person name="Komuniecki R."/>
            <person name="Korf I."/>
            <person name="Kumar S."/>
            <person name="Laney S."/>
            <person name="Li B.W."/>
            <person name="Li W."/>
            <person name="Lindblom T.H."/>
            <person name="Lustigman S."/>
            <person name="Ma D."/>
            <person name="Maina C.V."/>
            <person name="Martin D.M."/>
            <person name="McCarter J.P."/>
            <person name="McReynolds L."/>
            <person name="Mitreva M."/>
            <person name="Nutman T.B."/>
            <person name="Parkinson J."/>
            <person name="Peregrin-Alvarez J.M."/>
            <person name="Poole C."/>
            <person name="Ren Q."/>
            <person name="Saunders L."/>
            <person name="Sluder A.E."/>
            <person name="Smith K."/>
            <person name="Stanke M."/>
            <person name="Unnasch T.R."/>
            <person name="Ware J."/>
            <person name="Wei A.D."/>
            <person name="Weil G."/>
            <person name="Williams D.J."/>
            <person name="Zhang Y."/>
            <person name="Williams S.A."/>
            <person name="Fraser-Liggett C."/>
            <person name="Slatko B."/>
            <person name="Blaxter M.L."/>
            <person name="Scott A.L."/>
        </authorList>
    </citation>
    <scope>NUCLEOTIDE SEQUENCE</scope>
    <source>
        <strain evidence="2">FR3</strain>
    </source>
</reference>
<protein>
    <submittedName>
        <fullName evidence="2">Bm7957</fullName>
    </submittedName>
</protein>
<feature type="compositionally biased region" description="Polar residues" evidence="1">
    <location>
        <begin position="43"/>
        <end position="54"/>
    </location>
</feature>
<feature type="compositionally biased region" description="Basic and acidic residues" evidence="1">
    <location>
        <begin position="113"/>
        <end position="122"/>
    </location>
</feature>
<gene>
    <name evidence="2 3" type="ORF">Bm7957</name>
    <name evidence="2" type="ORF">BM_Bm7957</name>
</gene>
<feature type="compositionally biased region" description="Pro residues" evidence="1">
    <location>
        <begin position="14"/>
        <end position="35"/>
    </location>
</feature>
<evidence type="ECO:0000256" key="1">
    <source>
        <dbReference type="SAM" id="MobiDB-lite"/>
    </source>
</evidence>
<accession>A0A0J9XLQ3</accession>
<proteinExistence type="predicted"/>
<dbReference type="WormBase" id="Bm7957">
    <property type="protein sequence ID" value="BM05644"/>
    <property type="gene ID" value="WBGene00228218"/>
</dbReference>
<feature type="region of interest" description="Disordered" evidence="1">
    <location>
        <begin position="1"/>
        <end position="130"/>
    </location>
</feature>
<evidence type="ECO:0000313" key="2">
    <source>
        <dbReference type="EMBL" id="CDP90596.1"/>
    </source>
</evidence>
<evidence type="ECO:0000313" key="3">
    <source>
        <dbReference type="WormBase" id="Bm7957"/>
    </source>
</evidence>